<protein>
    <submittedName>
        <fullName evidence="1">DUF1788 domain-containing protein</fullName>
    </submittedName>
</protein>
<name>A0ABY4F2A6_9BACT</name>
<organism evidence="1 2">
    <name type="scientific">Hymenobacter cellulosivorans</name>
    <dbReference type="NCBI Taxonomy" id="2932249"/>
    <lineage>
        <taxon>Bacteria</taxon>
        <taxon>Pseudomonadati</taxon>
        <taxon>Bacteroidota</taxon>
        <taxon>Cytophagia</taxon>
        <taxon>Cytophagales</taxon>
        <taxon>Hymenobacteraceae</taxon>
        <taxon>Hymenobacter</taxon>
    </lineage>
</organism>
<evidence type="ECO:0000313" key="2">
    <source>
        <dbReference type="Proteomes" id="UP000831785"/>
    </source>
</evidence>
<accession>A0ABY4F2A6</accession>
<keyword evidence="2" id="KW-1185">Reference proteome</keyword>
<dbReference type="InterPro" id="IPR014858">
    <property type="entry name" value="BrxB"/>
</dbReference>
<proteinExistence type="predicted"/>
<evidence type="ECO:0000313" key="1">
    <source>
        <dbReference type="EMBL" id="UOQ50685.1"/>
    </source>
</evidence>
<dbReference type="Proteomes" id="UP000831785">
    <property type="component" value="Chromosome"/>
</dbReference>
<dbReference type="Pfam" id="PF08747">
    <property type="entry name" value="BrxB"/>
    <property type="match status" value="1"/>
</dbReference>
<sequence>MASKVESLLLAFQSVLREPWANTLSGHERVWFLVYDPAEQRKIDLNFGDFEVSAKQAGKKWLVVSLKPCFPQWMAAHKYRESYFAKPSALMTQLEVGFRQYAIDFLRTAIEAGQPDEQTLVVVRDAGALFGFVRLADVLEAVASSCRGRLLVFFPGEYSQNQYRLLDARDGWNYLARPITG</sequence>
<dbReference type="RefSeq" id="WP_244713424.1">
    <property type="nucleotide sequence ID" value="NZ_CP095049.1"/>
</dbReference>
<reference evidence="1 2" key="1">
    <citation type="submission" date="2022-04" db="EMBL/GenBank/DDBJ databases">
        <title>Hymenobacter sp. isolated from the air.</title>
        <authorList>
            <person name="Won M."/>
            <person name="Lee C.-M."/>
            <person name="Woen H.-Y."/>
            <person name="Kwon S.-W."/>
        </authorList>
    </citation>
    <scope>NUCLEOTIDE SEQUENCE [LARGE SCALE GENOMIC DNA]</scope>
    <source>
        <strain evidence="2">5116 S-27</strain>
    </source>
</reference>
<gene>
    <name evidence="1" type="ORF">MUN80_13035</name>
</gene>
<dbReference type="EMBL" id="CP095049">
    <property type="protein sequence ID" value="UOQ50685.1"/>
    <property type="molecule type" value="Genomic_DNA"/>
</dbReference>